<evidence type="ECO:0000256" key="2">
    <source>
        <dbReference type="ARBA" id="ARBA00004285"/>
    </source>
</evidence>
<dbReference type="PROSITE" id="PS50050">
    <property type="entry name" value="TNFR_NGFR_2"/>
    <property type="match status" value="2"/>
</dbReference>
<feature type="transmembrane region" description="Helical" evidence="20">
    <location>
        <begin position="170"/>
        <end position="191"/>
    </location>
</feature>
<dbReference type="GO" id="GO:0097049">
    <property type="term" value="P:motor neuron apoptotic process"/>
    <property type="evidence" value="ECO:0007669"/>
    <property type="project" value="TreeGrafter"/>
</dbReference>
<dbReference type="GO" id="GO:0006955">
    <property type="term" value="P:immune response"/>
    <property type="evidence" value="ECO:0007669"/>
    <property type="project" value="InterPro"/>
</dbReference>
<feature type="domain" description="Death" evidence="22">
    <location>
        <begin position="246"/>
        <end position="312"/>
    </location>
</feature>
<evidence type="ECO:0000256" key="5">
    <source>
        <dbReference type="ARBA" id="ARBA00022703"/>
    </source>
</evidence>
<keyword evidence="10" id="KW-0564">Palmitate</keyword>
<feature type="signal peptide" evidence="21">
    <location>
        <begin position="1"/>
        <end position="20"/>
    </location>
</feature>
<dbReference type="SUPFAM" id="SSF47986">
    <property type="entry name" value="DEATH domain"/>
    <property type="match status" value="1"/>
</dbReference>
<evidence type="ECO:0000256" key="11">
    <source>
        <dbReference type="ARBA" id="ARBA00023157"/>
    </source>
</evidence>
<dbReference type="PROSITE" id="PS50017">
    <property type="entry name" value="DEATH_DOMAIN"/>
    <property type="match status" value="1"/>
</dbReference>
<feature type="region of interest" description="Disordered" evidence="19">
    <location>
        <begin position="323"/>
        <end position="344"/>
    </location>
</feature>
<dbReference type="AlphaFoldDB" id="A0A6J0GED2"/>
<dbReference type="PANTHER" id="PTHR46874:SF1">
    <property type="entry name" value="TUMOR NECROSIS FACTOR RECEPTOR SUPERFAMILY MEMBER 6"/>
    <property type="match status" value="1"/>
</dbReference>
<dbReference type="CTD" id="355"/>
<evidence type="ECO:0000256" key="8">
    <source>
        <dbReference type="ARBA" id="ARBA00022860"/>
    </source>
</evidence>
<dbReference type="GO" id="GO:0009897">
    <property type="term" value="C:external side of plasma membrane"/>
    <property type="evidence" value="ECO:0007669"/>
    <property type="project" value="TreeGrafter"/>
</dbReference>
<evidence type="ECO:0000259" key="22">
    <source>
        <dbReference type="PROSITE" id="PS50017"/>
    </source>
</evidence>
<comment type="subcellular location">
    <subcellularLocation>
        <location evidence="1">Cell membrane</location>
        <topology evidence="1">Single-pass type I membrane protein</topology>
    </subcellularLocation>
    <subcellularLocation>
        <location evidence="2">Membrane raft</location>
    </subcellularLocation>
</comment>
<evidence type="ECO:0000256" key="6">
    <source>
        <dbReference type="ARBA" id="ARBA00022729"/>
    </source>
</evidence>
<dbReference type="Gene3D" id="1.10.533.10">
    <property type="entry name" value="Death Domain, Fas"/>
    <property type="match status" value="1"/>
</dbReference>
<dbReference type="GO" id="GO:0005516">
    <property type="term" value="F:calmodulin binding"/>
    <property type="evidence" value="ECO:0007669"/>
    <property type="project" value="UniProtKB-KW"/>
</dbReference>
<dbReference type="GO" id="GO:0043066">
    <property type="term" value="P:negative regulation of apoptotic process"/>
    <property type="evidence" value="ECO:0007669"/>
    <property type="project" value="TreeGrafter"/>
</dbReference>
<evidence type="ECO:0000256" key="18">
    <source>
        <dbReference type="PROSITE-ProRule" id="PRU00206"/>
    </source>
</evidence>
<feature type="domain" description="TNFR-Cys" evidence="23">
    <location>
        <begin position="123"/>
        <end position="161"/>
    </location>
</feature>
<keyword evidence="7" id="KW-0677">Repeat</keyword>
<evidence type="ECO:0000256" key="15">
    <source>
        <dbReference type="ARBA" id="ARBA00030181"/>
    </source>
</evidence>
<feature type="domain" description="TNFR-Cys" evidence="23">
    <location>
        <begin position="79"/>
        <end position="122"/>
    </location>
</feature>
<dbReference type="GO" id="GO:0097527">
    <property type="term" value="P:necroptotic signaling pathway"/>
    <property type="evidence" value="ECO:0007669"/>
    <property type="project" value="TreeGrafter"/>
</dbReference>
<proteinExistence type="predicted"/>
<dbReference type="InterPro" id="IPR011029">
    <property type="entry name" value="DEATH-like_dom_sf"/>
</dbReference>
<dbReference type="SMART" id="SM00005">
    <property type="entry name" value="DEATH"/>
    <property type="match status" value="1"/>
</dbReference>
<organism evidence="24 25">
    <name type="scientific">Lepidothrix coronata</name>
    <name type="common">blue-crowned manakin</name>
    <dbReference type="NCBI Taxonomy" id="321398"/>
    <lineage>
        <taxon>Eukaryota</taxon>
        <taxon>Metazoa</taxon>
        <taxon>Chordata</taxon>
        <taxon>Craniata</taxon>
        <taxon>Vertebrata</taxon>
        <taxon>Euteleostomi</taxon>
        <taxon>Archelosauria</taxon>
        <taxon>Archosauria</taxon>
        <taxon>Dinosauria</taxon>
        <taxon>Saurischia</taxon>
        <taxon>Theropoda</taxon>
        <taxon>Coelurosauria</taxon>
        <taxon>Aves</taxon>
        <taxon>Neognathae</taxon>
        <taxon>Neoaves</taxon>
        <taxon>Telluraves</taxon>
        <taxon>Australaves</taxon>
        <taxon>Passeriformes</taxon>
        <taxon>Pipridae</taxon>
        <taxon>Lepidothrix</taxon>
    </lineage>
</organism>
<evidence type="ECO:0000256" key="16">
    <source>
        <dbReference type="ARBA" id="ARBA00032338"/>
    </source>
</evidence>
<reference evidence="25" key="1">
    <citation type="submission" date="2025-08" db="UniProtKB">
        <authorList>
            <consortium name="RefSeq"/>
        </authorList>
    </citation>
    <scope>IDENTIFICATION</scope>
</reference>
<evidence type="ECO:0000256" key="12">
    <source>
        <dbReference type="ARBA" id="ARBA00023170"/>
    </source>
</evidence>
<dbReference type="Pfam" id="PF00020">
    <property type="entry name" value="TNFR_c6"/>
    <property type="match status" value="1"/>
</dbReference>
<evidence type="ECO:0000256" key="20">
    <source>
        <dbReference type="SAM" id="Phobius"/>
    </source>
</evidence>
<protein>
    <recommendedName>
        <fullName evidence="3">Tumor necrosis factor receptor superfamily member 6</fullName>
    </recommendedName>
    <alternativeName>
        <fullName evidence="16">Apo-1 antigen</fullName>
    </alternativeName>
    <alternativeName>
        <fullName evidence="17">Apoptosis-mediating surface antigen FAS</fullName>
    </alternativeName>
    <alternativeName>
        <fullName evidence="15">FASLG receptor</fullName>
    </alternativeName>
</protein>
<keyword evidence="6 21" id="KW-0732">Signal</keyword>
<dbReference type="OrthoDB" id="10031141at2759"/>
<keyword evidence="5" id="KW-0053">Apoptosis</keyword>
<keyword evidence="9 20" id="KW-0472">Membrane</keyword>
<evidence type="ECO:0000256" key="10">
    <source>
        <dbReference type="ARBA" id="ARBA00023139"/>
    </source>
</evidence>
<evidence type="ECO:0000256" key="9">
    <source>
        <dbReference type="ARBA" id="ARBA00023136"/>
    </source>
</evidence>
<keyword evidence="20" id="KW-1133">Transmembrane helix</keyword>
<evidence type="ECO:0000256" key="1">
    <source>
        <dbReference type="ARBA" id="ARBA00004251"/>
    </source>
</evidence>
<accession>A0A6J0GED2</accession>
<evidence type="ECO:0000313" key="25">
    <source>
        <dbReference type="RefSeq" id="XP_017659354.1"/>
    </source>
</evidence>
<evidence type="ECO:0000256" key="19">
    <source>
        <dbReference type="SAM" id="MobiDB-lite"/>
    </source>
</evidence>
<keyword evidence="13" id="KW-0325">Glycoprotein</keyword>
<dbReference type="Gene3D" id="2.10.50.10">
    <property type="entry name" value="Tumor Necrosis Factor Receptor, subunit A, domain 2"/>
    <property type="match status" value="2"/>
</dbReference>
<feature type="chain" id="PRO_5027005524" description="Tumor necrosis factor receptor superfamily member 6" evidence="21">
    <location>
        <begin position="21"/>
        <end position="368"/>
    </location>
</feature>
<dbReference type="GO" id="GO:0031265">
    <property type="term" value="C:CD95 death-inducing signaling complex"/>
    <property type="evidence" value="ECO:0007669"/>
    <property type="project" value="TreeGrafter"/>
</dbReference>
<evidence type="ECO:0000313" key="24">
    <source>
        <dbReference type="Proteomes" id="UP000504624"/>
    </source>
</evidence>
<evidence type="ECO:0000259" key="23">
    <source>
        <dbReference type="PROSITE" id="PS50050"/>
    </source>
</evidence>
<evidence type="ECO:0000256" key="4">
    <source>
        <dbReference type="ARBA" id="ARBA00022475"/>
    </source>
</evidence>
<keyword evidence="11" id="KW-1015">Disulfide bond</keyword>
<dbReference type="InterPro" id="IPR008063">
    <property type="entry name" value="Fas_rcpt"/>
</dbReference>
<dbReference type="RefSeq" id="XP_017659354.1">
    <property type="nucleotide sequence ID" value="XM_017803865.1"/>
</dbReference>
<keyword evidence="20" id="KW-0812">Transmembrane</keyword>
<dbReference type="GO" id="GO:0045121">
    <property type="term" value="C:membrane raft"/>
    <property type="evidence" value="ECO:0007669"/>
    <property type="project" value="UniProtKB-SubCell"/>
</dbReference>
<dbReference type="Proteomes" id="UP000504624">
    <property type="component" value="Unplaced"/>
</dbReference>
<feature type="repeat" description="TNFR-Cys" evidence="18">
    <location>
        <begin position="79"/>
        <end position="122"/>
    </location>
</feature>
<comment type="caution">
    <text evidence="18">Lacks conserved residue(s) required for the propagation of feature annotation.</text>
</comment>
<keyword evidence="14" id="KW-0449">Lipoprotein</keyword>
<evidence type="ECO:0000256" key="13">
    <source>
        <dbReference type="ARBA" id="ARBA00023180"/>
    </source>
</evidence>
<sequence>MARGLLPLLLVAVLIIEAQCKNDTEAVTHIDYNRRIIARREINCNQDEYNLDGQCCKKCKSGFVKNITCPTDISKHCAQCESGKEYTEHPNDLNECMRCSSCDSVFGLEVVKNCTPEENTKCACVKNWFCNSVPCTECTACSVCEGGVIEKQCTSTSNTVCGIKERGMPLWPIALLAVLGLLTIAGAIFWWKKKQKSLTTKENLNEVVFKAEPSYENVPLIDTDADLSSHIAGIVEEMTFPQVLTFIRHHRVPEPAIDQVIRDCPGDTSEQKIKLFRTWYQRHGIKGAYGTLVSSLRHLKMCAAADKIEEKLKAAVSSCQEGRQSYNGDTEQSKTCTQEGRNSYNDSAEQCKTYAGSLEETAQSIISN</sequence>
<name>A0A6J0GED2_9PASS</name>
<evidence type="ECO:0000256" key="21">
    <source>
        <dbReference type="SAM" id="SignalP"/>
    </source>
</evidence>
<dbReference type="GO" id="GO:0032872">
    <property type="term" value="P:regulation of stress-activated MAPK cascade"/>
    <property type="evidence" value="ECO:0007669"/>
    <property type="project" value="TreeGrafter"/>
</dbReference>
<dbReference type="InterPro" id="IPR000488">
    <property type="entry name" value="Death_dom"/>
</dbReference>
<dbReference type="FunFam" id="2.10.50.10:FF:000004">
    <property type="entry name" value="Tumor necrosis factor receptor superfamily member 6"/>
    <property type="match status" value="1"/>
</dbReference>
<dbReference type="SMART" id="SM00208">
    <property type="entry name" value="TNFR"/>
    <property type="match status" value="3"/>
</dbReference>
<dbReference type="GO" id="GO:0097192">
    <property type="term" value="P:extrinsic apoptotic signaling pathway in absence of ligand"/>
    <property type="evidence" value="ECO:0007669"/>
    <property type="project" value="TreeGrafter"/>
</dbReference>
<keyword evidence="4" id="KW-1003">Cell membrane</keyword>
<gene>
    <name evidence="25" type="primary">FAS</name>
</gene>
<dbReference type="PANTHER" id="PTHR46874">
    <property type="entry name" value="TUMOR NECROSIS FACTOR RECEPTOR SUPERFAMILY MEMBER 6"/>
    <property type="match status" value="1"/>
</dbReference>
<dbReference type="GO" id="GO:0006924">
    <property type="term" value="P:activation-induced cell death of T cells"/>
    <property type="evidence" value="ECO:0007669"/>
    <property type="project" value="TreeGrafter"/>
</dbReference>
<feature type="repeat" description="TNFR-Cys" evidence="18">
    <location>
        <begin position="123"/>
        <end position="161"/>
    </location>
</feature>
<keyword evidence="8" id="KW-0112">Calmodulin-binding</keyword>
<evidence type="ECO:0000256" key="17">
    <source>
        <dbReference type="ARBA" id="ARBA00032502"/>
    </source>
</evidence>
<keyword evidence="12 25" id="KW-0675">Receptor</keyword>
<dbReference type="SUPFAM" id="SSF57586">
    <property type="entry name" value="TNF receptor-like"/>
    <property type="match status" value="2"/>
</dbReference>
<dbReference type="GO" id="GO:0005031">
    <property type="term" value="F:tumor necrosis factor receptor activity"/>
    <property type="evidence" value="ECO:0007669"/>
    <property type="project" value="TreeGrafter"/>
</dbReference>
<dbReference type="GeneID" id="108492050"/>
<evidence type="ECO:0000256" key="14">
    <source>
        <dbReference type="ARBA" id="ARBA00023288"/>
    </source>
</evidence>
<dbReference type="InterPro" id="IPR001368">
    <property type="entry name" value="TNFR/NGFR_Cys_rich_reg"/>
</dbReference>
<evidence type="ECO:0000256" key="3">
    <source>
        <dbReference type="ARBA" id="ARBA00015761"/>
    </source>
</evidence>
<evidence type="ECO:0000256" key="7">
    <source>
        <dbReference type="ARBA" id="ARBA00022737"/>
    </source>
</evidence>
<dbReference type="Pfam" id="PF00531">
    <property type="entry name" value="Death"/>
    <property type="match status" value="1"/>
</dbReference>
<keyword evidence="24" id="KW-1185">Reference proteome</keyword>
<dbReference type="PRINTS" id="PR01680">
    <property type="entry name" value="TNFACTORR6"/>
</dbReference>